<reference evidence="5" key="1">
    <citation type="journal article" date="2020" name="Nat. Commun.">
        <title>Genome assembly of wild tea tree DASZ reveals pedigree and selection history of tea varieties.</title>
        <authorList>
            <person name="Zhang W."/>
            <person name="Zhang Y."/>
            <person name="Qiu H."/>
            <person name="Guo Y."/>
            <person name="Wan H."/>
            <person name="Zhang X."/>
            <person name="Scossa F."/>
            <person name="Alseekh S."/>
            <person name="Zhang Q."/>
            <person name="Wang P."/>
            <person name="Xu L."/>
            <person name="Schmidt M.H."/>
            <person name="Jia X."/>
            <person name="Li D."/>
            <person name="Zhu A."/>
            <person name="Guo F."/>
            <person name="Chen W."/>
            <person name="Ni D."/>
            <person name="Usadel B."/>
            <person name="Fernie A.R."/>
            <person name="Wen W."/>
        </authorList>
    </citation>
    <scope>NUCLEOTIDE SEQUENCE [LARGE SCALE GENOMIC DNA]</scope>
    <source>
        <strain evidence="5">cv. G240</strain>
    </source>
</reference>
<evidence type="ECO:0000256" key="2">
    <source>
        <dbReference type="SAM" id="Phobius"/>
    </source>
</evidence>
<feature type="transmembrane region" description="Helical" evidence="2">
    <location>
        <begin position="147"/>
        <end position="168"/>
    </location>
</feature>
<dbReference type="EMBL" id="JACBKZ010000005">
    <property type="protein sequence ID" value="KAF5949328.1"/>
    <property type="molecule type" value="Genomic_DNA"/>
</dbReference>
<dbReference type="Proteomes" id="UP000593564">
    <property type="component" value="Unassembled WGS sequence"/>
</dbReference>
<keyword evidence="2" id="KW-1133">Transmembrane helix</keyword>
<evidence type="ECO:0000313" key="4">
    <source>
        <dbReference type="EMBL" id="KAF5949328.1"/>
    </source>
</evidence>
<feature type="region of interest" description="Disordered" evidence="1">
    <location>
        <begin position="246"/>
        <end position="281"/>
    </location>
</feature>
<evidence type="ECO:0000259" key="3">
    <source>
        <dbReference type="Pfam" id="PF26133"/>
    </source>
</evidence>
<comment type="caution">
    <text evidence="4">The sequence shown here is derived from an EMBL/GenBank/DDBJ whole genome shotgun (WGS) entry which is preliminary data.</text>
</comment>
<gene>
    <name evidence="4" type="ORF">HYC85_011321</name>
</gene>
<sequence>MRLSRAELSCRVILTSHRSGGRLSRRGVRLRFGQQQRQSTARSRGRKELHGQKKNTACTSEVIAGVPIGANGWDTTVANPVDASMFTKARPSDTTKFERMLFGASPPEDAEILFELIDTTAFCVVDRGLCVGVLLFSWSWSQAATAGYVQLLFGLLCCLVAIVFYFFLNKVQELHKPSTEEGSTSVKDDAIVQAFGLERHGTVRGLGFGALQSKVYAQAYQNQNMRQLNQKLLLLEHELWEMKAEMLKGKRSNKEPSEDATGKKNSHGETQLPDANETGNGRSLDNAKCKLLNWDGTKVMVAEGTIASIDSKVLVHHVPLGPRCWKVWVNHVIVNAPLFHPNREMFVLEDAIGNTIAWPNYFISFDFE</sequence>
<feature type="compositionally biased region" description="Basic and acidic residues" evidence="1">
    <location>
        <begin position="246"/>
        <end position="262"/>
    </location>
</feature>
<dbReference type="Pfam" id="PF26133">
    <property type="entry name" value="DUF8039"/>
    <property type="match status" value="1"/>
</dbReference>
<proteinExistence type="predicted"/>
<accession>A0A7J7HBW9</accession>
<dbReference type="AlphaFoldDB" id="A0A7J7HBW9"/>
<keyword evidence="2" id="KW-0812">Transmembrane</keyword>
<feature type="compositionally biased region" description="Polar residues" evidence="1">
    <location>
        <begin position="33"/>
        <end position="42"/>
    </location>
</feature>
<evidence type="ECO:0000313" key="5">
    <source>
        <dbReference type="Proteomes" id="UP000593564"/>
    </source>
</evidence>
<keyword evidence="2" id="KW-0472">Membrane</keyword>
<feature type="domain" description="DUF8039" evidence="3">
    <location>
        <begin position="287"/>
        <end position="365"/>
    </location>
</feature>
<protein>
    <recommendedName>
        <fullName evidence="3">DUF8039 domain-containing protein</fullName>
    </recommendedName>
</protein>
<name>A0A7J7HBW9_CAMSI</name>
<keyword evidence="5" id="KW-1185">Reference proteome</keyword>
<reference evidence="4 5" key="2">
    <citation type="submission" date="2020-07" db="EMBL/GenBank/DDBJ databases">
        <title>Genome assembly of wild tea tree DASZ reveals pedigree and selection history of tea varieties.</title>
        <authorList>
            <person name="Zhang W."/>
        </authorList>
    </citation>
    <scope>NUCLEOTIDE SEQUENCE [LARGE SCALE GENOMIC DNA]</scope>
    <source>
        <strain evidence="5">cv. G240</strain>
        <tissue evidence="4">Leaf</tissue>
    </source>
</reference>
<organism evidence="4 5">
    <name type="scientific">Camellia sinensis</name>
    <name type="common">Tea plant</name>
    <name type="synonym">Thea sinensis</name>
    <dbReference type="NCBI Taxonomy" id="4442"/>
    <lineage>
        <taxon>Eukaryota</taxon>
        <taxon>Viridiplantae</taxon>
        <taxon>Streptophyta</taxon>
        <taxon>Embryophyta</taxon>
        <taxon>Tracheophyta</taxon>
        <taxon>Spermatophyta</taxon>
        <taxon>Magnoliopsida</taxon>
        <taxon>eudicotyledons</taxon>
        <taxon>Gunneridae</taxon>
        <taxon>Pentapetalae</taxon>
        <taxon>asterids</taxon>
        <taxon>Ericales</taxon>
        <taxon>Theaceae</taxon>
        <taxon>Camellia</taxon>
    </lineage>
</organism>
<dbReference type="PANTHER" id="PTHR33018:SF31">
    <property type="entry name" value="TRANSPOSASE, PTTA_EN_SPM, PLANT"/>
    <property type="match status" value="1"/>
</dbReference>
<dbReference type="PANTHER" id="PTHR33018">
    <property type="entry name" value="OS10G0338966 PROTEIN-RELATED"/>
    <property type="match status" value="1"/>
</dbReference>
<feature type="region of interest" description="Disordered" evidence="1">
    <location>
        <begin position="25"/>
        <end position="51"/>
    </location>
</feature>
<dbReference type="InterPro" id="IPR058352">
    <property type="entry name" value="DUF8039"/>
</dbReference>
<evidence type="ECO:0000256" key="1">
    <source>
        <dbReference type="SAM" id="MobiDB-lite"/>
    </source>
</evidence>